<keyword evidence="10" id="KW-0256">Endoplasmic reticulum</keyword>
<dbReference type="GO" id="GO:0005789">
    <property type="term" value="C:endoplasmic reticulum membrane"/>
    <property type="evidence" value="ECO:0007669"/>
    <property type="project" value="UniProtKB-SubCell"/>
</dbReference>
<dbReference type="GO" id="GO:0002218">
    <property type="term" value="P:activation of innate immune response"/>
    <property type="evidence" value="ECO:0007669"/>
    <property type="project" value="InterPro"/>
</dbReference>
<dbReference type="CDD" id="cd22658">
    <property type="entry name" value="STING_C_metazoan-like"/>
    <property type="match status" value="1"/>
</dbReference>
<dbReference type="Pfam" id="PF23417">
    <property type="entry name" value="STING_TM"/>
    <property type="match status" value="1"/>
</dbReference>
<keyword evidence="11 14" id="KW-1133">Transmembrane helix</keyword>
<comment type="subcellular location">
    <subcellularLocation>
        <location evidence="4">Cytoplasm</location>
        <location evidence="4">Perinuclear region</location>
    </subcellularLocation>
    <subcellularLocation>
        <location evidence="3">Cytoplasmic vesicle</location>
        <location evidence="3">Autophagosome membrane</location>
        <topology evidence="3">Multi-pass membrane protein</topology>
    </subcellularLocation>
    <subcellularLocation>
        <location evidence="2">Endoplasmic reticulum membrane</location>
        <topology evidence="2">Multi-pass membrane protein</topology>
    </subcellularLocation>
    <subcellularLocation>
        <location evidence="1">Endoplasmic reticulum-Golgi intermediate compartment membrane</location>
        <topology evidence="1">Multi-pass membrane protein</topology>
    </subcellularLocation>
    <subcellularLocation>
        <location evidence="5">Golgi apparatus membrane</location>
        <topology evidence="5">Multi-pass membrane protein</topology>
    </subcellularLocation>
</comment>
<evidence type="ECO:0000256" key="6">
    <source>
        <dbReference type="ARBA" id="ARBA00009027"/>
    </source>
</evidence>
<proteinExistence type="inferred from homology"/>
<evidence type="ECO:0000313" key="17">
    <source>
        <dbReference type="Ensembl" id="ENSLLEP00000038508.1"/>
    </source>
</evidence>
<dbReference type="GO" id="GO:0048471">
    <property type="term" value="C:perinuclear region of cytoplasm"/>
    <property type="evidence" value="ECO:0007669"/>
    <property type="project" value="UniProtKB-SubCell"/>
</dbReference>
<dbReference type="Ensembl" id="ENSLLET00000040027.1">
    <property type="protein sequence ID" value="ENSLLEP00000038508.1"/>
    <property type="gene ID" value="ENSLLEG00000024427.1"/>
</dbReference>
<evidence type="ECO:0000256" key="7">
    <source>
        <dbReference type="ARBA" id="ARBA00018708"/>
    </source>
</evidence>
<dbReference type="InterPro" id="IPR055434">
    <property type="entry name" value="STING_TM"/>
</dbReference>
<dbReference type="InterPro" id="IPR029158">
    <property type="entry name" value="STING"/>
</dbReference>
<evidence type="ECO:0000313" key="18">
    <source>
        <dbReference type="Proteomes" id="UP000694569"/>
    </source>
</evidence>
<evidence type="ECO:0000256" key="3">
    <source>
        <dbReference type="ARBA" id="ARBA00004542"/>
    </source>
</evidence>
<dbReference type="Gene3D" id="1.20.5.5200">
    <property type="match status" value="1"/>
</dbReference>
<dbReference type="GO" id="GO:0061709">
    <property type="term" value="P:reticulophagy"/>
    <property type="evidence" value="ECO:0007669"/>
    <property type="project" value="TreeGrafter"/>
</dbReference>
<dbReference type="PANTHER" id="PTHR34339:SF1">
    <property type="entry name" value="STIMULATOR OF INTERFERON GENES PROTEIN"/>
    <property type="match status" value="1"/>
</dbReference>
<keyword evidence="12 14" id="KW-0472">Membrane</keyword>
<dbReference type="GO" id="GO:0000045">
    <property type="term" value="P:autophagosome assembly"/>
    <property type="evidence" value="ECO:0007669"/>
    <property type="project" value="TreeGrafter"/>
</dbReference>
<keyword evidence="9" id="KW-0547">Nucleotide-binding</keyword>
<evidence type="ECO:0000259" key="15">
    <source>
        <dbReference type="Pfam" id="PF15009"/>
    </source>
</evidence>
<evidence type="ECO:0000256" key="9">
    <source>
        <dbReference type="ARBA" id="ARBA00022741"/>
    </source>
</evidence>
<dbReference type="OrthoDB" id="6053839at2759"/>
<evidence type="ECO:0000256" key="14">
    <source>
        <dbReference type="SAM" id="Phobius"/>
    </source>
</evidence>
<dbReference type="GeneTree" id="ENSGT00390000008582"/>
<comment type="similarity">
    <text evidence="6">Belongs to the STING family.</text>
</comment>
<dbReference type="PANTHER" id="PTHR34339">
    <property type="entry name" value="STIMULATOR OF INTERFERON GENES PROTEIN"/>
    <property type="match status" value="1"/>
</dbReference>
<protein>
    <recommendedName>
        <fullName evidence="7">Stimulator of interferon genes protein</fullName>
    </recommendedName>
</protein>
<evidence type="ECO:0000259" key="16">
    <source>
        <dbReference type="Pfam" id="PF23417"/>
    </source>
</evidence>
<evidence type="ECO:0000256" key="2">
    <source>
        <dbReference type="ARBA" id="ARBA00004477"/>
    </source>
</evidence>
<dbReference type="Pfam" id="PF15009">
    <property type="entry name" value="STING_LBD"/>
    <property type="match status" value="1"/>
</dbReference>
<comment type="catalytic activity">
    <reaction evidence="13">
        <text>H(+)(in) = H(+)(out)</text>
        <dbReference type="Rhea" id="RHEA:34979"/>
        <dbReference type="ChEBI" id="CHEBI:15378"/>
    </reaction>
</comment>
<feature type="transmembrane region" description="Helical" evidence="14">
    <location>
        <begin position="123"/>
        <end position="144"/>
    </location>
</feature>
<keyword evidence="8 14" id="KW-0812">Transmembrane</keyword>
<dbReference type="Gene3D" id="3.40.50.12100">
    <property type="entry name" value="Stimulator of interferon genes protein"/>
    <property type="match status" value="1"/>
</dbReference>
<dbReference type="InterPro" id="IPR047191">
    <property type="entry name" value="STING_C_chordates"/>
</dbReference>
<name>A0A8C5WHE8_9ANUR</name>
<evidence type="ECO:0000256" key="11">
    <source>
        <dbReference type="ARBA" id="ARBA00022989"/>
    </source>
</evidence>
<dbReference type="GO" id="GO:0016239">
    <property type="term" value="P:positive regulation of macroautophagy"/>
    <property type="evidence" value="ECO:0007669"/>
    <property type="project" value="TreeGrafter"/>
</dbReference>
<reference evidence="17" key="1">
    <citation type="submission" date="2025-08" db="UniProtKB">
        <authorList>
            <consortium name="Ensembl"/>
        </authorList>
    </citation>
    <scope>IDENTIFICATION</scope>
</reference>
<dbReference type="GO" id="GO:0000421">
    <property type="term" value="C:autophagosome membrane"/>
    <property type="evidence" value="ECO:0007669"/>
    <property type="project" value="UniProtKB-SubCell"/>
</dbReference>
<dbReference type="GO" id="GO:0000139">
    <property type="term" value="C:Golgi membrane"/>
    <property type="evidence" value="ECO:0007669"/>
    <property type="project" value="UniProtKB-SubCell"/>
</dbReference>
<dbReference type="GO" id="GO:0033116">
    <property type="term" value="C:endoplasmic reticulum-Golgi intermediate compartment membrane"/>
    <property type="evidence" value="ECO:0007669"/>
    <property type="project" value="UniProtKB-SubCell"/>
</dbReference>
<dbReference type="GO" id="GO:0051607">
    <property type="term" value="P:defense response to virus"/>
    <property type="evidence" value="ECO:0007669"/>
    <property type="project" value="TreeGrafter"/>
</dbReference>
<dbReference type="GO" id="GO:0035438">
    <property type="term" value="F:cyclic-di-GMP binding"/>
    <property type="evidence" value="ECO:0007669"/>
    <property type="project" value="TreeGrafter"/>
</dbReference>
<evidence type="ECO:0000256" key="5">
    <source>
        <dbReference type="ARBA" id="ARBA00004653"/>
    </source>
</evidence>
<feature type="transmembrane region" description="Helical" evidence="14">
    <location>
        <begin position="24"/>
        <end position="45"/>
    </location>
</feature>
<feature type="transmembrane region" description="Helical" evidence="14">
    <location>
        <begin position="165"/>
        <end position="185"/>
    </location>
</feature>
<dbReference type="FunFam" id="3.40.50.12100:FF:000001">
    <property type="entry name" value="Stimulator of interferon genes protein"/>
    <property type="match status" value="1"/>
</dbReference>
<feature type="domain" description="STING ligand-binding" evidence="15">
    <location>
        <begin position="164"/>
        <end position="347"/>
    </location>
</feature>
<dbReference type="InterPro" id="IPR038623">
    <property type="entry name" value="STING_C_sf"/>
</dbReference>
<evidence type="ECO:0000256" key="12">
    <source>
        <dbReference type="ARBA" id="ARBA00023136"/>
    </source>
</evidence>
<evidence type="ECO:0000256" key="10">
    <source>
        <dbReference type="ARBA" id="ARBA00022824"/>
    </source>
</evidence>
<evidence type="ECO:0000256" key="4">
    <source>
        <dbReference type="ARBA" id="ARBA00004556"/>
    </source>
</evidence>
<accession>A0A8C5WHE8</accession>
<feature type="domain" description="STING transmembrane" evidence="16">
    <location>
        <begin position="55"/>
        <end position="161"/>
    </location>
</feature>
<reference evidence="17" key="2">
    <citation type="submission" date="2025-09" db="UniProtKB">
        <authorList>
            <consortium name="Ensembl"/>
        </authorList>
    </citation>
    <scope>IDENTIFICATION</scope>
</reference>
<dbReference type="GO" id="GO:0045087">
    <property type="term" value="P:innate immune response"/>
    <property type="evidence" value="ECO:0007669"/>
    <property type="project" value="TreeGrafter"/>
</dbReference>
<evidence type="ECO:0000256" key="1">
    <source>
        <dbReference type="ARBA" id="ARBA00004457"/>
    </source>
</evidence>
<evidence type="ECO:0000256" key="13">
    <source>
        <dbReference type="ARBA" id="ARBA00024169"/>
    </source>
</evidence>
<dbReference type="AlphaFoldDB" id="A0A8C5WHE8"/>
<sequence length="357" mass="41482">MLPGILWKKTQNRQIIPEVRGHRAIKAACVFVVICIILLHIYGIGNYTATQFVYSMALSFLSVQIWHLMVGICDLTEEIKHVTTRYNGDYWKTIKASFNTKQISLVIPSFILCTIFYKEEYFIILPGRINFVMFLLVNFLTWLLGVQDISSAGISKIIEKRHLNVAHGLAWSYYVGYLHFVLPALKDLVQKFNEENNNLLRCPDLCKLHILIPLSCKLYSDLSEADGNITFFKDIPPLYRDRAGIKGRVFKNNVYRILDEEHRPYHCIVEYATPLASLHQMSDISSAAFSVEDRLQQTKLFYRTLTDILENSLECRNVFRLIIYDDTATDRPHLLSKEILKHLKQQHSEEYDLNITR</sequence>
<dbReference type="Proteomes" id="UP000694569">
    <property type="component" value="Unplaced"/>
</dbReference>
<dbReference type="GO" id="GO:0032481">
    <property type="term" value="P:positive regulation of type I interferon production"/>
    <property type="evidence" value="ECO:0007669"/>
    <property type="project" value="InterPro"/>
</dbReference>
<dbReference type="InterPro" id="IPR055432">
    <property type="entry name" value="STING_LBD"/>
</dbReference>
<evidence type="ECO:0000256" key="8">
    <source>
        <dbReference type="ARBA" id="ARBA00022692"/>
    </source>
</evidence>
<dbReference type="GO" id="GO:0061507">
    <property type="term" value="F:2',3'-cyclic GMP-AMP binding"/>
    <property type="evidence" value="ECO:0007669"/>
    <property type="project" value="TreeGrafter"/>
</dbReference>
<dbReference type="FunFam" id="1.20.5.5200:FF:000001">
    <property type="entry name" value="Stimulator of interferon genes protein"/>
    <property type="match status" value="1"/>
</dbReference>
<keyword evidence="18" id="KW-1185">Reference proteome</keyword>
<organism evidence="17 18">
    <name type="scientific">Leptobrachium leishanense</name>
    <name type="common">Leishan spiny toad</name>
    <dbReference type="NCBI Taxonomy" id="445787"/>
    <lineage>
        <taxon>Eukaryota</taxon>
        <taxon>Metazoa</taxon>
        <taxon>Chordata</taxon>
        <taxon>Craniata</taxon>
        <taxon>Vertebrata</taxon>
        <taxon>Euteleostomi</taxon>
        <taxon>Amphibia</taxon>
        <taxon>Batrachia</taxon>
        <taxon>Anura</taxon>
        <taxon>Pelobatoidea</taxon>
        <taxon>Megophryidae</taxon>
        <taxon>Leptobrachium</taxon>
    </lineage>
</organism>